<dbReference type="EMBL" id="CATQJL010000223">
    <property type="protein sequence ID" value="CAJ0600036.1"/>
    <property type="molecule type" value="Genomic_DNA"/>
</dbReference>
<feature type="region of interest" description="Disordered" evidence="1">
    <location>
        <begin position="336"/>
        <end position="356"/>
    </location>
</feature>
<proteinExistence type="predicted"/>
<dbReference type="Pfam" id="PF00135">
    <property type="entry name" value="COesterase"/>
    <property type="match status" value="2"/>
</dbReference>
<feature type="compositionally biased region" description="Low complexity" evidence="1">
    <location>
        <begin position="459"/>
        <end position="468"/>
    </location>
</feature>
<dbReference type="InterPro" id="IPR002018">
    <property type="entry name" value="CarbesteraseB"/>
</dbReference>
<evidence type="ECO:0000256" key="1">
    <source>
        <dbReference type="SAM" id="MobiDB-lite"/>
    </source>
</evidence>
<comment type="caution">
    <text evidence="3">The sequence shown here is derived from an EMBL/GenBank/DDBJ whole genome shotgun (WGS) entry which is preliminary data.</text>
</comment>
<feature type="compositionally biased region" description="Low complexity" evidence="1">
    <location>
        <begin position="491"/>
        <end position="510"/>
    </location>
</feature>
<feature type="compositionally biased region" description="Polar residues" evidence="1">
    <location>
        <begin position="341"/>
        <end position="350"/>
    </location>
</feature>
<feature type="region of interest" description="Disordered" evidence="1">
    <location>
        <begin position="74"/>
        <end position="93"/>
    </location>
</feature>
<dbReference type="Proteomes" id="UP001176961">
    <property type="component" value="Unassembled WGS sequence"/>
</dbReference>
<protein>
    <recommendedName>
        <fullName evidence="2">Carboxylesterase type B domain-containing protein</fullName>
    </recommendedName>
</protein>
<gene>
    <name evidence="3" type="ORF">CYNAS_LOCUS12019</name>
</gene>
<feature type="domain" description="Carboxylesterase type B" evidence="2">
    <location>
        <begin position="582"/>
        <end position="686"/>
    </location>
</feature>
<name>A0AA36M6L3_CYLNA</name>
<organism evidence="3 4">
    <name type="scientific">Cylicocyclus nassatus</name>
    <name type="common">Nematode worm</name>
    <dbReference type="NCBI Taxonomy" id="53992"/>
    <lineage>
        <taxon>Eukaryota</taxon>
        <taxon>Metazoa</taxon>
        <taxon>Ecdysozoa</taxon>
        <taxon>Nematoda</taxon>
        <taxon>Chromadorea</taxon>
        <taxon>Rhabditida</taxon>
        <taxon>Rhabditina</taxon>
        <taxon>Rhabditomorpha</taxon>
        <taxon>Strongyloidea</taxon>
        <taxon>Strongylidae</taxon>
        <taxon>Cylicocyclus</taxon>
    </lineage>
</organism>
<feature type="domain" description="Carboxylesterase type B" evidence="2">
    <location>
        <begin position="1"/>
        <end position="64"/>
    </location>
</feature>
<sequence length="763" mass="82096">MLDQVQALQWINSEISNFGGDPRRITLCGQGYGGCAVSAHTLSPLSQNLFQQAIIQSGPLLSCYSPTLSYPATQDTQGTTYTSTSSSTVTTPAAPQYDTGMSYVPWQNTTSTPSSYTAYPTLLPQTQTEPPAQGYTGYPPETTPTPSYGGGGPTYATGDGAYPADSGYSSSPSNIAYDDVSPSQQLAQELCNITAEQWRTGQLGDLSNCLHNYTVDVFIKTEGAKKATWMIVRDDTFLPDTLQNLAVRRPPIPIIIGTVEDEDADYAFKLVADGKYNENEGQLYNTWLMDFAKKNKLNDSTVAQISDIITQSYNITTGDQHYDVSGTISQYGGVIGDANQEGPSQGTSGHANEGAMYDPYTTTPGYYYTMPTGSVDQQAIYGYSPTAPSYSNQGAYGSPTPAAGYGNQQGGYDSQNSGYQSEGETPSQTTISYSGPNAGYGGGYGYTTSSYGYGGPSGGQYPTQSGGYSPQGPGAQNSGYMPQRTPGYDAQNSGYSSQSSGYSNQNYGYGNQQGGYNQGSSGYGPSSQYQPQYEQNTGYGSGGVPISTATNQSFVPLKIIIKLQADSGIVSQTASDIDCFMQNGNQDVRVYQFTHVTDLGRQNVPNLGTWKPVYKGQDMIFLFMSETIWVPGSPTSNDVRMADQMGERWTQFAKEGQVSGWQPSNPQVYNYCSLNYQPTIQTGYAEDARTIFNSQVYPIVHEAQGTTPLYDQSKVRQPLSTGAIGVVPNPMSVNYTSNGPNSNVLHISFRLNNVPGTFIFSNK</sequence>
<accession>A0AA36M6L3</accession>
<dbReference type="Gene3D" id="3.40.50.1820">
    <property type="entry name" value="alpha/beta hydrolase"/>
    <property type="match status" value="3"/>
</dbReference>
<feature type="compositionally biased region" description="Low complexity" evidence="1">
    <location>
        <begin position="518"/>
        <end position="533"/>
    </location>
</feature>
<feature type="region of interest" description="Disordered" evidence="1">
    <location>
        <begin position="457"/>
        <end position="540"/>
    </location>
</feature>
<dbReference type="PANTHER" id="PTHR11559">
    <property type="entry name" value="CARBOXYLESTERASE"/>
    <property type="match status" value="1"/>
</dbReference>
<evidence type="ECO:0000259" key="2">
    <source>
        <dbReference type="Pfam" id="PF00135"/>
    </source>
</evidence>
<evidence type="ECO:0000313" key="4">
    <source>
        <dbReference type="Proteomes" id="UP001176961"/>
    </source>
</evidence>
<evidence type="ECO:0000313" key="3">
    <source>
        <dbReference type="EMBL" id="CAJ0600036.1"/>
    </source>
</evidence>
<feature type="region of interest" description="Disordered" evidence="1">
    <location>
        <begin position="392"/>
        <end position="434"/>
    </location>
</feature>
<dbReference type="SUPFAM" id="SSF53474">
    <property type="entry name" value="alpha/beta-Hydrolases"/>
    <property type="match status" value="2"/>
</dbReference>
<feature type="compositionally biased region" description="Polar residues" evidence="1">
    <location>
        <begin position="410"/>
        <end position="431"/>
    </location>
</feature>
<reference evidence="3" key="1">
    <citation type="submission" date="2023-07" db="EMBL/GenBank/DDBJ databases">
        <authorList>
            <consortium name="CYATHOMIX"/>
        </authorList>
    </citation>
    <scope>NUCLEOTIDE SEQUENCE</scope>
    <source>
        <strain evidence="3">N/A</strain>
    </source>
</reference>
<dbReference type="AlphaFoldDB" id="A0AA36M6L3"/>
<dbReference type="InterPro" id="IPR050309">
    <property type="entry name" value="Type-B_Carboxylest/Lipase"/>
</dbReference>
<dbReference type="InterPro" id="IPR029058">
    <property type="entry name" value="AB_hydrolase_fold"/>
</dbReference>
<keyword evidence="4" id="KW-1185">Reference proteome</keyword>